<feature type="region of interest" description="Disordered" evidence="1">
    <location>
        <begin position="609"/>
        <end position="689"/>
    </location>
</feature>
<evidence type="ECO:0000259" key="2">
    <source>
        <dbReference type="PROSITE" id="PS50020"/>
    </source>
</evidence>
<gene>
    <name evidence="3" type="ORF">JKP88DRAFT_304958</name>
</gene>
<dbReference type="InterPro" id="IPR026319">
    <property type="entry name" value="ZC2HC1A/B-like"/>
</dbReference>
<evidence type="ECO:0000313" key="4">
    <source>
        <dbReference type="Proteomes" id="UP000664859"/>
    </source>
</evidence>
<organism evidence="3 4">
    <name type="scientific">Tribonema minus</name>
    <dbReference type="NCBI Taxonomy" id="303371"/>
    <lineage>
        <taxon>Eukaryota</taxon>
        <taxon>Sar</taxon>
        <taxon>Stramenopiles</taxon>
        <taxon>Ochrophyta</taxon>
        <taxon>PX clade</taxon>
        <taxon>Xanthophyceae</taxon>
        <taxon>Tribonematales</taxon>
        <taxon>Tribonemataceae</taxon>
        <taxon>Tribonema</taxon>
    </lineage>
</organism>
<dbReference type="SMART" id="SM00456">
    <property type="entry name" value="WW"/>
    <property type="match status" value="1"/>
</dbReference>
<keyword evidence="4" id="KW-1185">Reference proteome</keyword>
<dbReference type="Pfam" id="PF13913">
    <property type="entry name" value="zf-C2HC_2"/>
    <property type="match status" value="3"/>
</dbReference>
<dbReference type="InterPro" id="IPR036020">
    <property type="entry name" value="WW_dom_sf"/>
</dbReference>
<feature type="region of interest" description="Disordered" evidence="1">
    <location>
        <begin position="380"/>
        <end position="429"/>
    </location>
</feature>
<proteinExistence type="predicted"/>
<reference evidence="3" key="1">
    <citation type="submission" date="2021-02" db="EMBL/GenBank/DDBJ databases">
        <title>First Annotated Genome of the Yellow-green Alga Tribonema minus.</title>
        <authorList>
            <person name="Mahan K.M."/>
        </authorList>
    </citation>
    <scope>NUCLEOTIDE SEQUENCE</scope>
    <source>
        <strain evidence="3">UTEX B ZZ1240</strain>
    </source>
</reference>
<dbReference type="InterPro" id="IPR001202">
    <property type="entry name" value="WW_dom"/>
</dbReference>
<feature type="region of interest" description="Disordered" evidence="1">
    <location>
        <begin position="1"/>
        <end position="85"/>
    </location>
</feature>
<dbReference type="Gene3D" id="2.20.70.10">
    <property type="match status" value="1"/>
</dbReference>
<feature type="compositionally biased region" description="Low complexity" evidence="1">
    <location>
        <begin position="620"/>
        <end position="662"/>
    </location>
</feature>
<dbReference type="SUPFAM" id="SSF51045">
    <property type="entry name" value="WW domain"/>
    <property type="match status" value="1"/>
</dbReference>
<feature type="region of interest" description="Disordered" evidence="1">
    <location>
        <begin position="214"/>
        <end position="239"/>
    </location>
</feature>
<protein>
    <recommendedName>
        <fullName evidence="2">WW domain-containing protein</fullName>
    </recommendedName>
</protein>
<feature type="compositionally biased region" description="Low complexity" evidence="1">
    <location>
        <begin position="387"/>
        <end position="407"/>
    </location>
</feature>
<feature type="compositionally biased region" description="Basic and acidic residues" evidence="1">
    <location>
        <begin position="1"/>
        <end position="12"/>
    </location>
</feature>
<feature type="compositionally biased region" description="Basic and acidic residues" evidence="1">
    <location>
        <begin position="229"/>
        <end position="238"/>
    </location>
</feature>
<feature type="compositionally biased region" description="Polar residues" evidence="1">
    <location>
        <begin position="34"/>
        <end position="52"/>
    </location>
</feature>
<comment type="caution">
    <text evidence="3">The sequence shown here is derived from an EMBL/GenBank/DDBJ whole genome shotgun (WGS) entry which is preliminary data.</text>
</comment>
<dbReference type="CDD" id="cd00201">
    <property type="entry name" value="WW"/>
    <property type="match status" value="1"/>
</dbReference>
<dbReference type="OrthoDB" id="200396at2759"/>
<name>A0A835Z7V0_9STRA</name>
<dbReference type="PANTHER" id="PTHR13555">
    <property type="entry name" value="C2H2 ZINC FINGER CGI-62-RELATED"/>
    <property type="match status" value="1"/>
</dbReference>
<feature type="domain" description="WW" evidence="2">
    <location>
        <begin position="291"/>
        <end position="324"/>
    </location>
</feature>
<dbReference type="EMBL" id="JAFCMP010000072">
    <property type="protein sequence ID" value="KAG5188281.1"/>
    <property type="molecule type" value="Genomic_DNA"/>
</dbReference>
<dbReference type="PROSITE" id="PS50020">
    <property type="entry name" value="WW_DOMAIN_2"/>
    <property type="match status" value="1"/>
</dbReference>
<sequence length="1140" mass="114182">MREMADSDEAWRVRPHNVTPTSTEYTPPPRSRRQAFSSDRASFSLPWATNSADKMALAREDDDATMLNDDNSSAGPTPERWTPRVVTPPSAITYSREEQQYPDHGHNSLARSTKRLERFRYLHGPRTANNGGSYDVLTAAAEGSAQRQPAQALQFLDMDDDISIRGTPHADIQAAQLSLVTVVSPATSVAPDSPGGAGDGHGTEAVAPTVLAAPDATGNASDPSVEKQPSNRHEDRAHAVAAASTPRCVAHPSTGATAAAAAAAVTPAASAQRGDSAAAAHPDDALVAALAQLGDEWREARAPDSRPYYYCRRTRETRWRLPAGAVTVDVGRGADGRALTRTFVPAPRHSGAAAAAPPASVSAAAVEAFTAALVKSEADGTDDRMQRAAAAAPAHGAAADGAPARGGDSPHAAPLARQQVTARSAPAAAAARSAGGSAAAAATPSLAERAAAMRTPRRSGVAQLMHVASASAVAAAAATVAAAVAAPLGEAVTAAVAAAAAAHAAAAEDAATTVLLEGAGHDDSFASDAHAFHASYLVEDATSRPHVIPATPEAEACCDGSSDAGDGGECKCAGSGGECAGSGGECAGSGGGELLYPQALGTPPRTRFAAHVSADKDKQSAAANTSAASTVSHRNSDAHTTAASAASAPPAAPPTSAAAAAAAPPPPAAPRTSVAAAPEPPPSAVRHGPRRQLFSEGAPAQPSVYCPYCGEREDAAALAAHLAACVVLERARGGPAQRSVEAALLAARDAADAAAAATAAAEAEAAAAAPRERFVRSGGGARSGEEQCADCGRTFAEGRIDAHARVCRRVFGARRPVFDGRERRLRGTPLAFMQRAEATGGVGGSGGKRAATAPLRLATPALPSRHEGRDALHSAPSDAHATTAHYGGGLSFTSADVTMHRAPVVTPGSDASVEKAAAAGAVAEEATAEVVQHAKTHSKEQASEVPAAASSAPKTAAAAAAAALVCPQCGSDGCATRDALLQHLRVCLLDADETSAAAPPQSTGSSTQAEGFAAAAAAAARAPPSIASTITTAGSGGAAGAGGGSGSGGEPRSCTFCSRLFRRDAISRHLLRCSALQESRRRREAVGSGGGGGAAAARAERVRCPHCLRGFSAAAAPHHIAICERVVSRPRGILSGSGAV</sequence>
<evidence type="ECO:0000313" key="3">
    <source>
        <dbReference type="EMBL" id="KAG5188281.1"/>
    </source>
</evidence>
<accession>A0A835Z7V0</accession>
<dbReference type="Proteomes" id="UP000664859">
    <property type="component" value="Unassembled WGS sequence"/>
</dbReference>
<evidence type="ECO:0000256" key="1">
    <source>
        <dbReference type="SAM" id="MobiDB-lite"/>
    </source>
</evidence>
<dbReference type="AlphaFoldDB" id="A0A835Z7V0"/>